<evidence type="ECO:0000256" key="1">
    <source>
        <dbReference type="SAM" id="MobiDB-lite"/>
    </source>
</evidence>
<dbReference type="EMBL" id="GL763330">
    <property type="protein sequence ID" value="EFZ19784.1"/>
    <property type="molecule type" value="Genomic_DNA"/>
</dbReference>
<accession>E9II19</accession>
<organism>
    <name type="scientific">Solenopsis invicta</name>
    <name type="common">Red imported fire ant</name>
    <name type="synonym">Solenopsis wagneri</name>
    <dbReference type="NCBI Taxonomy" id="13686"/>
    <lineage>
        <taxon>Eukaryota</taxon>
        <taxon>Metazoa</taxon>
        <taxon>Ecdysozoa</taxon>
        <taxon>Arthropoda</taxon>
        <taxon>Hexapoda</taxon>
        <taxon>Insecta</taxon>
        <taxon>Pterygota</taxon>
        <taxon>Neoptera</taxon>
        <taxon>Endopterygota</taxon>
        <taxon>Hymenoptera</taxon>
        <taxon>Apocrita</taxon>
        <taxon>Aculeata</taxon>
        <taxon>Formicoidea</taxon>
        <taxon>Formicidae</taxon>
        <taxon>Myrmicinae</taxon>
        <taxon>Solenopsis</taxon>
    </lineage>
</organism>
<evidence type="ECO:0000313" key="2">
    <source>
        <dbReference type="EMBL" id="EFZ19784.1"/>
    </source>
</evidence>
<sequence length="289" mass="33455">MLKKHFPYEIEREVNANLKDPARLVQLLDAIEAINDSKKSDCKLKRDSTYAKNGAIPKIRYEQSNIYANDRKSGRLANKIVQYDSTKVFNDRSRNCKRGVRAEKRYPHGRSNSRQRPTNKRRYKKTSNYKHDSDGRATYKAIQYATRPRSKKRTRVIITEVTSDDDDKASSKHNNHRDKTNKSSNDERRKLATIKTTERTKSKSDLDKYLLARESLIDSDKTINALKINASNVKSILKESNRASRTNKSAFDCFADKQVNMIKTSDEIKTMTFENFNLPSKPIERPNKA</sequence>
<feature type="non-terminal residue" evidence="2">
    <location>
        <position position="289"/>
    </location>
</feature>
<feature type="compositionally biased region" description="Basic residues" evidence="1">
    <location>
        <begin position="107"/>
        <end position="128"/>
    </location>
</feature>
<feature type="compositionally biased region" description="Basic and acidic residues" evidence="1">
    <location>
        <begin position="177"/>
        <end position="190"/>
    </location>
</feature>
<dbReference type="HOGENOM" id="CLU_964169_0_0_1"/>
<gene>
    <name evidence="2" type="ORF">SINV_10823</name>
</gene>
<feature type="region of interest" description="Disordered" evidence="1">
    <location>
        <begin position="92"/>
        <end position="190"/>
    </location>
</feature>
<feature type="compositionally biased region" description="Basic and acidic residues" evidence="1">
    <location>
        <begin position="92"/>
        <end position="106"/>
    </location>
</feature>
<dbReference type="AlphaFoldDB" id="E9II19"/>
<reference evidence="2" key="1">
    <citation type="journal article" date="2011" name="Proc. Natl. Acad. Sci. U.S.A.">
        <title>The genome of the fire ant Solenopsis invicta.</title>
        <authorList>
            <person name="Wurm Y."/>
            <person name="Wang J."/>
            <person name="Riba-Grognuz O."/>
            <person name="Corona M."/>
            <person name="Nygaard S."/>
            <person name="Hunt B.G."/>
            <person name="Ingram K.K."/>
            <person name="Falquet L."/>
            <person name="Nipitwattanaphon M."/>
            <person name="Gotzek D."/>
            <person name="Dijkstra M.B."/>
            <person name="Oettler J."/>
            <person name="Comtesse F."/>
            <person name="Shih C.J."/>
            <person name="Wu W.J."/>
            <person name="Yang C.C."/>
            <person name="Thomas J."/>
            <person name="Beaudoing E."/>
            <person name="Pradervand S."/>
            <person name="Flegel V."/>
            <person name="Cook E.D."/>
            <person name="Fabbretti R."/>
            <person name="Stockinger H."/>
            <person name="Long L."/>
            <person name="Farmerie W.G."/>
            <person name="Oakey J."/>
            <person name="Boomsma J.J."/>
            <person name="Pamilo P."/>
            <person name="Yi S.V."/>
            <person name="Heinze J."/>
            <person name="Goodisman M.A."/>
            <person name="Farinelli L."/>
            <person name="Harshman K."/>
            <person name="Hulo N."/>
            <person name="Cerutti L."/>
            <person name="Xenarios I."/>
            <person name="Shoemaker D."/>
            <person name="Keller L."/>
        </authorList>
    </citation>
    <scope>NUCLEOTIDE SEQUENCE [LARGE SCALE GENOMIC DNA]</scope>
</reference>
<proteinExistence type="predicted"/>
<protein>
    <submittedName>
        <fullName evidence="2">Uncharacterized protein</fullName>
    </submittedName>
</protein>
<name>E9II19_SOLIN</name>